<dbReference type="EMBL" id="JAABOE010000059">
    <property type="protein sequence ID" value="KAF3173581.1"/>
    <property type="molecule type" value="Genomic_DNA"/>
</dbReference>
<comment type="caution">
    <text evidence="1">The sequence shown here is derived from an EMBL/GenBank/DDBJ whole genome shotgun (WGS) entry which is preliminary data.</text>
</comment>
<gene>
    <name evidence="1" type="ORF">TWF788_008955</name>
</gene>
<dbReference type="AlphaFoldDB" id="A0A7C8KEM3"/>
<evidence type="ECO:0000313" key="1">
    <source>
        <dbReference type="EMBL" id="KAF3173581.1"/>
    </source>
</evidence>
<dbReference type="Proteomes" id="UP000479691">
    <property type="component" value="Unassembled WGS sequence"/>
</dbReference>
<reference evidence="1 2" key="1">
    <citation type="submission" date="2019-06" db="EMBL/GenBank/DDBJ databases">
        <authorList>
            <person name="Palmer J.M."/>
        </authorList>
    </citation>
    <scope>NUCLEOTIDE SEQUENCE [LARGE SCALE GENOMIC DNA]</scope>
    <source>
        <strain evidence="1 2">TWF788</strain>
    </source>
</reference>
<organism evidence="1 2">
    <name type="scientific">Orbilia oligospora</name>
    <name type="common">Nematode-trapping fungus</name>
    <name type="synonym">Arthrobotrys oligospora</name>
    <dbReference type="NCBI Taxonomy" id="2813651"/>
    <lineage>
        <taxon>Eukaryota</taxon>
        <taxon>Fungi</taxon>
        <taxon>Dikarya</taxon>
        <taxon>Ascomycota</taxon>
        <taxon>Pezizomycotina</taxon>
        <taxon>Orbiliomycetes</taxon>
        <taxon>Orbiliales</taxon>
        <taxon>Orbiliaceae</taxon>
        <taxon>Orbilia</taxon>
    </lineage>
</organism>
<protein>
    <submittedName>
        <fullName evidence="1">Uncharacterized protein</fullName>
    </submittedName>
</protein>
<proteinExistence type="predicted"/>
<accession>A0A7C8KEM3</accession>
<evidence type="ECO:0000313" key="2">
    <source>
        <dbReference type="Proteomes" id="UP000479691"/>
    </source>
</evidence>
<sequence>MSHELNALQHRSGNVSTYTDGRLEFNARLNTRANSTPEQKCRNGPAQSEAGLEVWEHKEAPIRFAKRQLEETNHDLLVIAPSFLLILPGGNSSRQHIWQEDILVEGGGAKLKEQTWKRNTLLEYYGRLEWDEIAEPRRLLLNLFAVLSNRRAKIVVESILVLQYNPGTRR</sequence>
<name>A0A7C8KEM3_ORBOL</name>